<accession>A0A9D4C1K2</accession>
<gene>
    <name evidence="1" type="ORF">DPMN_058117</name>
</gene>
<organism evidence="1 2">
    <name type="scientific">Dreissena polymorpha</name>
    <name type="common">Zebra mussel</name>
    <name type="synonym">Mytilus polymorpha</name>
    <dbReference type="NCBI Taxonomy" id="45954"/>
    <lineage>
        <taxon>Eukaryota</taxon>
        <taxon>Metazoa</taxon>
        <taxon>Spiralia</taxon>
        <taxon>Lophotrochozoa</taxon>
        <taxon>Mollusca</taxon>
        <taxon>Bivalvia</taxon>
        <taxon>Autobranchia</taxon>
        <taxon>Heteroconchia</taxon>
        <taxon>Euheterodonta</taxon>
        <taxon>Imparidentia</taxon>
        <taxon>Neoheterodontei</taxon>
        <taxon>Myida</taxon>
        <taxon>Dreissenoidea</taxon>
        <taxon>Dreissenidae</taxon>
        <taxon>Dreissena</taxon>
    </lineage>
</organism>
<proteinExistence type="predicted"/>
<keyword evidence="2" id="KW-1185">Reference proteome</keyword>
<name>A0A9D4C1K2_DREPO</name>
<protein>
    <submittedName>
        <fullName evidence="1">Uncharacterized protein</fullName>
    </submittedName>
</protein>
<comment type="caution">
    <text evidence="1">The sequence shown here is derived from an EMBL/GenBank/DDBJ whole genome shotgun (WGS) entry which is preliminary data.</text>
</comment>
<dbReference type="AlphaFoldDB" id="A0A9D4C1K2"/>
<reference evidence="1" key="1">
    <citation type="journal article" date="2019" name="bioRxiv">
        <title>The Genome of the Zebra Mussel, Dreissena polymorpha: A Resource for Invasive Species Research.</title>
        <authorList>
            <person name="McCartney M.A."/>
            <person name="Auch B."/>
            <person name="Kono T."/>
            <person name="Mallez S."/>
            <person name="Zhang Y."/>
            <person name="Obille A."/>
            <person name="Becker A."/>
            <person name="Abrahante J.E."/>
            <person name="Garbe J."/>
            <person name="Badalamenti J.P."/>
            <person name="Herman A."/>
            <person name="Mangelson H."/>
            <person name="Liachko I."/>
            <person name="Sullivan S."/>
            <person name="Sone E.D."/>
            <person name="Koren S."/>
            <person name="Silverstein K.A.T."/>
            <person name="Beckman K.B."/>
            <person name="Gohl D.M."/>
        </authorList>
    </citation>
    <scope>NUCLEOTIDE SEQUENCE</scope>
    <source>
        <strain evidence="1">Duluth1</strain>
        <tissue evidence="1">Whole animal</tissue>
    </source>
</reference>
<reference evidence="1" key="2">
    <citation type="submission" date="2020-11" db="EMBL/GenBank/DDBJ databases">
        <authorList>
            <person name="McCartney M.A."/>
            <person name="Auch B."/>
            <person name="Kono T."/>
            <person name="Mallez S."/>
            <person name="Becker A."/>
            <person name="Gohl D.M."/>
            <person name="Silverstein K.A.T."/>
            <person name="Koren S."/>
            <person name="Bechman K.B."/>
            <person name="Herman A."/>
            <person name="Abrahante J.E."/>
            <person name="Garbe J."/>
        </authorList>
    </citation>
    <scope>NUCLEOTIDE SEQUENCE</scope>
    <source>
        <strain evidence="1">Duluth1</strain>
        <tissue evidence="1">Whole animal</tissue>
    </source>
</reference>
<evidence type="ECO:0000313" key="1">
    <source>
        <dbReference type="EMBL" id="KAH3715408.1"/>
    </source>
</evidence>
<sequence length="50" mass="5551">MGANERGVCVGCTAVWTKFCHPGDHEEKLIGCDFVRRLSLLWSALNDIMA</sequence>
<dbReference type="EMBL" id="JAIWYP010000013">
    <property type="protein sequence ID" value="KAH3715408.1"/>
    <property type="molecule type" value="Genomic_DNA"/>
</dbReference>
<evidence type="ECO:0000313" key="2">
    <source>
        <dbReference type="Proteomes" id="UP000828390"/>
    </source>
</evidence>
<dbReference type="Proteomes" id="UP000828390">
    <property type="component" value="Unassembled WGS sequence"/>
</dbReference>